<comment type="caution">
    <text evidence="10">The sequence shown here is derived from an EMBL/GenBank/DDBJ whole genome shotgun (WGS) entry which is preliminary data.</text>
</comment>
<dbReference type="UniPathway" id="UPA00606"/>
<comment type="catalytic activity">
    <reaction evidence="6">
        <text>a purine 2'-deoxy-D-ribonucleoside + phosphate = a purine nucleobase + 2-deoxy-alpha-D-ribose 1-phosphate</text>
        <dbReference type="Rhea" id="RHEA:36431"/>
        <dbReference type="ChEBI" id="CHEBI:26386"/>
        <dbReference type="ChEBI" id="CHEBI:43474"/>
        <dbReference type="ChEBI" id="CHEBI:57259"/>
        <dbReference type="ChEBI" id="CHEBI:142361"/>
        <dbReference type="EC" id="2.4.2.1"/>
    </reaction>
</comment>
<evidence type="ECO:0000256" key="1">
    <source>
        <dbReference type="ARBA" id="ARBA00002678"/>
    </source>
</evidence>
<dbReference type="NCBIfam" id="TIGR01697">
    <property type="entry name" value="PNPH-PUNA-XAPA"/>
    <property type="match status" value="1"/>
</dbReference>
<comment type="similarity">
    <text evidence="3 7">Belongs to the PNP/MTAP phosphorylase family.</text>
</comment>
<dbReference type="GO" id="GO:0004731">
    <property type="term" value="F:purine-nucleoside phosphorylase activity"/>
    <property type="evidence" value="ECO:0007669"/>
    <property type="project" value="UniProtKB-EC"/>
</dbReference>
<dbReference type="GO" id="GO:0009116">
    <property type="term" value="P:nucleoside metabolic process"/>
    <property type="evidence" value="ECO:0007669"/>
    <property type="project" value="InterPro"/>
</dbReference>
<sequence length="286" mass="31718">MNENRMNYSAYERLLKCYESFQRKINFKPLVALVLGSGLGDYADQIKVEATLDYNEIEGFPVSTVAGHKGRFVFGYVEEVPVVIMQGRVHFYEGYEMEDVVLPTRLMKMMGAKVLFLTNAAGGVNFNFKAGDFMLITDQISNFVPSPLIGPNIDELGLRFCDMSEVYDKDLREVIRTSAKENGMELQEGVYIQLSGPNFETPTEVKMCRLLGADAVGMSTACEAIAANHMGMKICGISCISNLGCGMTEEPLSHIEVQETADRVAPLFKQLITTSIRNIADVIDSK</sequence>
<dbReference type="SUPFAM" id="SSF53167">
    <property type="entry name" value="Purine and uridine phosphorylases"/>
    <property type="match status" value="1"/>
</dbReference>
<gene>
    <name evidence="10" type="ORF">DHW61_15870</name>
</gene>
<dbReference type="AlphaFoldDB" id="A0A3D2XBZ8"/>
<dbReference type="InterPro" id="IPR000845">
    <property type="entry name" value="Nucleoside_phosphorylase_d"/>
</dbReference>
<dbReference type="Gene3D" id="3.40.50.1580">
    <property type="entry name" value="Nucleoside phosphorylase domain"/>
    <property type="match status" value="1"/>
</dbReference>
<dbReference type="EC" id="2.4.2.1" evidence="7"/>
<evidence type="ECO:0000256" key="5">
    <source>
        <dbReference type="ARBA" id="ARBA00022679"/>
    </source>
</evidence>
<feature type="binding site" evidence="8">
    <location>
        <position position="68"/>
    </location>
    <ligand>
        <name>phosphate</name>
        <dbReference type="ChEBI" id="CHEBI:43474"/>
    </ligand>
</feature>
<evidence type="ECO:0000256" key="6">
    <source>
        <dbReference type="ARBA" id="ARBA00048556"/>
    </source>
</evidence>
<protein>
    <recommendedName>
        <fullName evidence="7">Purine nucleoside phosphorylase</fullName>
        <ecNumber evidence="7">2.4.2.1</ecNumber>
    </recommendedName>
    <alternativeName>
        <fullName evidence="7">Inosine-guanosine phosphorylase</fullName>
    </alternativeName>
</protein>
<accession>A0A3D2XBZ8</accession>
<feature type="binding site" evidence="8">
    <location>
        <position position="120"/>
    </location>
    <ligand>
        <name>phosphate</name>
        <dbReference type="ChEBI" id="CHEBI:43474"/>
    </ligand>
</feature>
<keyword evidence="4 7" id="KW-0328">Glycosyltransferase</keyword>
<feature type="domain" description="Nucleoside phosphorylase" evidence="9">
    <location>
        <begin position="31"/>
        <end position="277"/>
    </location>
</feature>
<name>A0A3D2XBZ8_9FIRM</name>
<dbReference type="GO" id="GO:0015930">
    <property type="term" value="F:glutamate synthase activity"/>
    <property type="evidence" value="ECO:0007669"/>
    <property type="project" value="InterPro"/>
</dbReference>
<dbReference type="PANTHER" id="PTHR11904">
    <property type="entry name" value="METHYLTHIOADENOSINE/PURINE NUCLEOSIDE PHOSPHORYLASE"/>
    <property type="match status" value="1"/>
</dbReference>
<evidence type="ECO:0000259" key="9">
    <source>
        <dbReference type="Pfam" id="PF01048"/>
    </source>
</evidence>
<dbReference type="PIRSF" id="PIRSF000477">
    <property type="entry name" value="PurNPase"/>
    <property type="match status" value="1"/>
</dbReference>
<evidence type="ECO:0000313" key="11">
    <source>
        <dbReference type="Proteomes" id="UP000262969"/>
    </source>
</evidence>
<dbReference type="GO" id="GO:0006537">
    <property type="term" value="P:glutamate biosynthetic process"/>
    <property type="evidence" value="ECO:0007669"/>
    <property type="project" value="InterPro"/>
</dbReference>
<feature type="binding site" evidence="8">
    <location>
        <position position="200"/>
    </location>
    <ligand>
        <name>a purine D-ribonucleoside</name>
        <dbReference type="ChEBI" id="CHEBI:142355"/>
    </ligand>
</feature>
<dbReference type="PANTHER" id="PTHR11904:SF9">
    <property type="entry name" value="PURINE NUCLEOSIDE PHOSPHORYLASE-RELATED"/>
    <property type="match status" value="1"/>
</dbReference>
<dbReference type="Proteomes" id="UP000262969">
    <property type="component" value="Unassembled WGS sequence"/>
</dbReference>
<comment type="pathway">
    <text evidence="2 7">Purine metabolism; purine nucleoside salvage.</text>
</comment>
<keyword evidence="5 7" id="KW-0808">Transferase</keyword>
<dbReference type="NCBIfam" id="NF006054">
    <property type="entry name" value="PRK08202.1"/>
    <property type="match status" value="1"/>
</dbReference>
<comment type="function">
    <text evidence="1">The purine nucleoside phosphorylases catalyze the phosphorolytic breakdown of the N-glycosidic bond in the beta-(deoxy)ribonucleoside molecules, with the formation of the corresponding free purine bases and pentose-1-phosphate. Cleaves guanosine, inosine, 2'-deoxyguanosine and 2'-deoxyinosine.</text>
</comment>
<dbReference type="CDD" id="cd09009">
    <property type="entry name" value="PNP-EcPNPII_like"/>
    <property type="match status" value="1"/>
</dbReference>
<reference evidence="10 11" key="1">
    <citation type="journal article" date="2018" name="Nat. Biotechnol.">
        <title>A standardized bacterial taxonomy based on genome phylogeny substantially revises the tree of life.</title>
        <authorList>
            <person name="Parks D.H."/>
            <person name="Chuvochina M."/>
            <person name="Waite D.W."/>
            <person name="Rinke C."/>
            <person name="Skarshewski A."/>
            <person name="Chaumeil P.A."/>
            <person name="Hugenholtz P."/>
        </authorList>
    </citation>
    <scope>NUCLEOTIDE SEQUENCE [LARGE SCALE GENOMIC DNA]</scope>
    <source>
        <strain evidence="10">UBA11728</strain>
    </source>
</reference>
<evidence type="ECO:0000313" key="10">
    <source>
        <dbReference type="EMBL" id="HCL03858.1"/>
    </source>
</evidence>
<dbReference type="InterPro" id="IPR035994">
    <property type="entry name" value="Nucleoside_phosphorylase_sf"/>
</dbReference>
<proteinExistence type="inferred from homology"/>
<dbReference type="InterPro" id="IPR011270">
    <property type="entry name" value="Pur_Nuc_Pase_Ino/Guo-sp"/>
</dbReference>
<dbReference type="GO" id="GO:0005737">
    <property type="term" value="C:cytoplasm"/>
    <property type="evidence" value="ECO:0007669"/>
    <property type="project" value="TreeGrafter"/>
</dbReference>
<dbReference type="NCBIfam" id="TIGR01700">
    <property type="entry name" value="PNPH"/>
    <property type="match status" value="1"/>
</dbReference>
<organism evidence="10 11">
    <name type="scientific">Lachnoclostridium phytofermentans</name>
    <dbReference type="NCBI Taxonomy" id="66219"/>
    <lineage>
        <taxon>Bacteria</taxon>
        <taxon>Bacillati</taxon>
        <taxon>Bacillota</taxon>
        <taxon>Clostridia</taxon>
        <taxon>Lachnospirales</taxon>
        <taxon>Lachnospiraceae</taxon>
    </lineage>
</organism>
<evidence type="ECO:0000256" key="3">
    <source>
        <dbReference type="ARBA" id="ARBA00006751"/>
    </source>
</evidence>
<evidence type="ECO:0000256" key="2">
    <source>
        <dbReference type="ARBA" id="ARBA00005058"/>
    </source>
</evidence>
<evidence type="ECO:0000256" key="4">
    <source>
        <dbReference type="ARBA" id="ARBA00022676"/>
    </source>
</evidence>
<dbReference type="InterPro" id="IPR011268">
    <property type="entry name" value="Purine_phosphorylase"/>
</dbReference>
<feature type="binding site" evidence="8">
    <location>
        <position position="37"/>
    </location>
    <ligand>
        <name>phosphate</name>
        <dbReference type="ChEBI" id="CHEBI:43474"/>
    </ligand>
</feature>
<dbReference type="Pfam" id="PF01048">
    <property type="entry name" value="PNP_UDP_1"/>
    <property type="match status" value="1"/>
</dbReference>
<evidence type="ECO:0000256" key="8">
    <source>
        <dbReference type="PIRSR" id="PIRSR000477-2"/>
    </source>
</evidence>
<dbReference type="EMBL" id="DPVV01000527">
    <property type="protein sequence ID" value="HCL03858.1"/>
    <property type="molecule type" value="Genomic_DNA"/>
</dbReference>
<evidence type="ECO:0000256" key="7">
    <source>
        <dbReference type="PIRNR" id="PIRNR000477"/>
    </source>
</evidence>
<feature type="binding site" evidence="8">
    <location>
        <begin position="88"/>
        <end position="90"/>
    </location>
    <ligand>
        <name>phosphate</name>
        <dbReference type="ChEBI" id="CHEBI:43474"/>
    </ligand>
</feature>
<feature type="binding site" evidence="8">
    <location>
        <position position="242"/>
    </location>
    <ligand>
        <name>a purine D-ribonucleoside</name>
        <dbReference type="ChEBI" id="CHEBI:142355"/>
    </ligand>
</feature>
<feature type="binding site" evidence="8">
    <location>
        <position position="219"/>
    </location>
    <ligand>
        <name>phosphate</name>
        <dbReference type="ChEBI" id="CHEBI:43474"/>
    </ligand>
</feature>